<reference evidence="2" key="1">
    <citation type="submission" date="2022-11" db="UniProtKB">
        <authorList>
            <consortium name="WormBaseParasite"/>
        </authorList>
    </citation>
    <scope>IDENTIFICATION</scope>
</reference>
<organism evidence="1 2">
    <name type="scientific">Meloidogyne incognita</name>
    <name type="common">Southern root-knot nematode worm</name>
    <name type="synonym">Oxyuris incognita</name>
    <dbReference type="NCBI Taxonomy" id="6306"/>
    <lineage>
        <taxon>Eukaryota</taxon>
        <taxon>Metazoa</taxon>
        <taxon>Ecdysozoa</taxon>
        <taxon>Nematoda</taxon>
        <taxon>Chromadorea</taxon>
        <taxon>Rhabditida</taxon>
        <taxon>Tylenchina</taxon>
        <taxon>Tylenchomorpha</taxon>
        <taxon>Tylenchoidea</taxon>
        <taxon>Meloidogynidae</taxon>
        <taxon>Meloidogyninae</taxon>
        <taxon>Meloidogyne</taxon>
        <taxon>Meloidogyne incognita group</taxon>
    </lineage>
</organism>
<accession>A0A914MXS2</accession>
<sequence length="57" mass="6829">MKQYVVIGRMRVFDNRPKRSICSLLTEMKNFTQLTEMSIFSFLTEMKNFSLLTEVKF</sequence>
<dbReference type="AlphaFoldDB" id="A0A914MXS2"/>
<name>A0A914MXS2_MELIC</name>
<dbReference type="WBParaSite" id="Minc3s02432g30011">
    <property type="protein sequence ID" value="Minc3s02432g30011"/>
    <property type="gene ID" value="Minc3s02432g30011"/>
</dbReference>
<dbReference type="Proteomes" id="UP000887563">
    <property type="component" value="Unplaced"/>
</dbReference>
<evidence type="ECO:0000313" key="1">
    <source>
        <dbReference type="Proteomes" id="UP000887563"/>
    </source>
</evidence>
<proteinExistence type="predicted"/>
<evidence type="ECO:0000313" key="2">
    <source>
        <dbReference type="WBParaSite" id="Minc3s02432g30011"/>
    </source>
</evidence>
<keyword evidence="1" id="KW-1185">Reference proteome</keyword>
<protein>
    <submittedName>
        <fullName evidence="2">Uncharacterized protein</fullName>
    </submittedName>
</protein>